<dbReference type="Proteomes" id="UP000821865">
    <property type="component" value="Chromosome 1"/>
</dbReference>
<evidence type="ECO:0000313" key="2">
    <source>
        <dbReference type="Proteomes" id="UP000821865"/>
    </source>
</evidence>
<comment type="caution">
    <text evidence="1">The sequence shown here is derived from an EMBL/GenBank/DDBJ whole genome shotgun (WGS) entry which is preliminary data.</text>
</comment>
<gene>
    <name evidence="1" type="ORF">HPB49_003186</name>
</gene>
<proteinExistence type="predicted"/>
<reference evidence="1" key="1">
    <citation type="submission" date="2020-05" db="EMBL/GenBank/DDBJ databases">
        <title>Large-scale comparative analyses of tick genomes elucidate their genetic diversity and vector capacities.</title>
        <authorList>
            <person name="Jia N."/>
            <person name="Wang J."/>
            <person name="Shi W."/>
            <person name="Du L."/>
            <person name="Sun Y."/>
            <person name="Zhan W."/>
            <person name="Jiang J."/>
            <person name="Wang Q."/>
            <person name="Zhang B."/>
            <person name="Ji P."/>
            <person name="Sakyi L.B."/>
            <person name="Cui X."/>
            <person name="Yuan T."/>
            <person name="Jiang B."/>
            <person name="Yang W."/>
            <person name="Lam T.T.-Y."/>
            <person name="Chang Q."/>
            <person name="Ding S."/>
            <person name="Wang X."/>
            <person name="Zhu J."/>
            <person name="Ruan X."/>
            <person name="Zhao L."/>
            <person name="Wei J."/>
            <person name="Que T."/>
            <person name="Du C."/>
            <person name="Cheng J."/>
            <person name="Dai P."/>
            <person name="Han X."/>
            <person name="Huang E."/>
            <person name="Gao Y."/>
            <person name="Liu J."/>
            <person name="Shao H."/>
            <person name="Ye R."/>
            <person name="Li L."/>
            <person name="Wei W."/>
            <person name="Wang X."/>
            <person name="Wang C."/>
            <person name="Yang T."/>
            <person name="Huo Q."/>
            <person name="Li W."/>
            <person name="Guo W."/>
            <person name="Chen H."/>
            <person name="Zhou L."/>
            <person name="Ni X."/>
            <person name="Tian J."/>
            <person name="Zhou Y."/>
            <person name="Sheng Y."/>
            <person name="Liu T."/>
            <person name="Pan Y."/>
            <person name="Xia L."/>
            <person name="Li J."/>
            <person name="Zhao F."/>
            <person name="Cao W."/>
        </authorList>
    </citation>
    <scope>NUCLEOTIDE SEQUENCE</scope>
    <source>
        <strain evidence="1">Dsil-2018</strain>
    </source>
</reference>
<dbReference type="EMBL" id="CM023470">
    <property type="protein sequence ID" value="KAH7977691.1"/>
    <property type="molecule type" value="Genomic_DNA"/>
</dbReference>
<accession>A0ACB8DTM9</accession>
<keyword evidence="2" id="KW-1185">Reference proteome</keyword>
<evidence type="ECO:0000313" key="1">
    <source>
        <dbReference type="EMBL" id="KAH7977691.1"/>
    </source>
</evidence>
<protein>
    <submittedName>
        <fullName evidence="1">Uncharacterized protein</fullName>
    </submittedName>
</protein>
<organism evidence="1 2">
    <name type="scientific">Dermacentor silvarum</name>
    <name type="common">Tick</name>
    <dbReference type="NCBI Taxonomy" id="543639"/>
    <lineage>
        <taxon>Eukaryota</taxon>
        <taxon>Metazoa</taxon>
        <taxon>Ecdysozoa</taxon>
        <taxon>Arthropoda</taxon>
        <taxon>Chelicerata</taxon>
        <taxon>Arachnida</taxon>
        <taxon>Acari</taxon>
        <taxon>Parasitiformes</taxon>
        <taxon>Ixodida</taxon>
        <taxon>Ixodoidea</taxon>
        <taxon>Ixodidae</taxon>
        <taxon>Rhipicephalinae</taxon>
        <taxon>Dermacentor</taxon>
    </lineage>
</organism>
<sequence>MGCSDGHWKRLAKILRSEYWRHVRLLKEWLRFLCFSWKGCGTSGYRALKEYEGLAGSTSEFLFCKGRQGLQGTPKRKVGEVPVIRLGETVLPPEVEKMLSRGPKYSVEAPLTKHELLATAHSIADKVHTEDRERCRQECVEAVRSGYEKKDGTRIMRRIAGYMKDSGHALMLADKDGSYVVMLQGLFGDKALAAVRKNFRISDEKPQGAKKKAVALLEDLKLDRIKREVKNNKFHALTVFFSAKSHKVDCPFRAIVMERGTWQATVSRYLQRQLSGLTPEDPYKIASSDRLVGPLQDTLTPLVPMENKPEPELEKAAPSTVRSSMPLLSLPCTRSEENPICLLVDRLGSCNEALWYAGLELKEEIDKGLGELTLGVAADSQHELSWKSAAIESETIAVSLLASLLSLHRCIVAIDLNHFISKRPFLLNCLQYGRGVRSLKIQASPHFDETVIKTVVNVLNPLDQHMTPPFEPYHTNSGRRPTLVVPPRQNVRATLTALDVAALDMNGLRATQFIMMLRDNRTITELVVGACAFTYGCVDLAAGFRKYLVREDSVLKKLTIRTAEVSKQALQSLVNAVAIMTSLEELVADIDLYNVQDKAVFAEIVARNKTLRALSITWPRSCLVTRILHNLEHPVGDPGKRIEPWVFALKGNTSLSSLTIDLLGFTEYECYVFFLALKCNTSLRRVTVMHLPAREQLEEICHMIRHSHMADKVIIKDISVTYANFTLLPECPEVTSVTVSSLQLIGRDHFYRAFTDVLVACHTLKKLHVCVHSYFFDHDLQTAMATYVTGATALRNFELHVYVDTHEREMEDLYVSEAPESPLAKALSVHPSLVKLSVRELHLNERDSRSLAEASLGSTSITQVTFAALGTISNEAFLRFVMPRIERNYQLLRLSLPACEGRDSELAFIRNITRRNSSLVTRAARFVMGEQDAYCARAIELVSGHAALVDMVCERAAVEAGEAAAMIRRALRRPCLASLSGFMKLAGVVKHRVECVAGRGRTLDQLHEDCWLHIRKYLRVVDIVHRKR</sequence>
<name>A0ACB8DTM9_DERSI</name>